<evidence type="ECO:0000256" key="4">
    <source>
        <dbReference type="SAM" id="MobiDB-lite"/>
    </source>
</evidence>
<comment type="caution">
    <text evidence="6">The sequence shown here is derived from an EMBL/GenBank/DDBJ whole genome shotgun (WGS) entry which is preliminary data.</text>
</comment>
<accession>A0AAV2W1P9</accession>
<evidence type="ECO:0000313" key="7">
    <source>
        <dbReference type="Proteomes" id="UP000035645"/>
    </source>
</evidence>
<dbReference type="GO" id="GO:0005886">
    <property type="term" value="C:plasma membrane"/>
    <property type="evidence" value="ECO:0007669"/>
    <property type="project" value="TreeGrafter"/>
</dbReference>
<feature type="domain" description="ABC transporter" evidence="5">
    <location>
        <begin position="17"/>
        <end position="254"/>
    </location>
</feature>
<dbReference type="Pfam" id="PF00005">
    <property type="entry name" value="ABC_tran"/>
    <property type="match status" value="1"/>
</dbReference>
<dbReference type="EMBL" id="CBUQ010000005">
    <property type="protein sequence ID" value="CDI67216.1"/>
    <property type="molecule type" value="Genomic_DNA"/>
</dbReference>
<evidence type="ECO:0000256" key="3">
    <source>
        <dbReference type="ARBA" id="ARBA00022840"/>
    </source>
</evidence>
<dbReference type="CDD" id="cd03255">
    <property type="entry name" value="ABC_MJ0796_LolCDE_FtsE"/>
    <property type="match status" value="1"/>
</dbReference>
<dbReference type="GO" id="GO:0098796">
    <property type="term" value="C:membrane protein complex"/>
    <property type="evidence" value="ECO:0007669"/>
    <property type="project" value="UniProtKB-ARBA"/>
</dbReference>
<dbReference type="InterPro" id="IPR003593">
    <property type="entry name" value="AAA+_ATPase"/>
</dbReference>
<dbReference type="Gene3D" id="3.40.50.300">
    <property type="entry name" value="P-loop containing nucleotide triphosphate hydrolases"/>
    <property type="match status" value="1"/>
</dbReference>
<reference evidence="6 7" key="1">
    <citation type="submission" date="2013-10" db="EMBL/GenBank/DDBJ databases">
        <authorList>
            <person name="Manrique M."/>
        </authorList>
    </citation>
    <scope>NUCLEOTIDE SEQUENCE [LARGE SCALE GENOMIC DNA]</scope>
    <source>
        <strain evidence="6 7">IM386</strain>
    </source>
</reference>
<evidence type="ECO:0000256" key="2">
    <source>
        <dbReference type="ARBA" id="ARBA00022741"/>
    </source>
</evidence>
<keyword evidence="2" id="KW-0547">Nucleotide-binding</keyword>
<keyword evidence="1" id="KW-0813">Transport</keyword>
<dbReference type="PANTHER" id="PTHR24220">
    <property type="entry name" value="IMPORT ATP-BINDING PROTEIN"/>
    <property type="match status" value="1"/>
</dbReference>
<dbReference type="GO" id="GO:0016887">
    <property type="term" value="F:ATP hydrolysis activity"/>
    <property type="evidence" value="ECO:0007669"/>
    <property type="project" value="InterPro"/>
</dbReference>
<dbReference type="GO" id="GO:0022857">
    <property type="term" value="F:transmembrane transporter activity"/>
    <property type="evidence" value="ECO:0007669"/>
    <property type="project" value="TreeGrafter"/>
</dbReference>
<dbReference type="RefSeq" id="WP_014697097.1">
    <property type="nucleotide sequence ID" value="NZ_CBUQ010000005.1"/>
</dbReference>
<reference evidence="6 7" key="2">
    <citation type="submission" date="2015-01" db="EMBL/GenBank/DDBJ databases">
        <title>Genome sequence of a Bifidobacterium animalis strain.</title>
        <authorList>
            <person name="Bogovic-Matijasic B."/>
            <person name="Hacin B."/>
            <person name="Citar M."/>
            <person name="Svigelj K."/>
            <person name="Stempelj M."/>
            <person name="Rogelj I."/>
        </authorList>
    </citation>
    <scope>NUCLEOTIDE SEQUENCE [LARGE SCALE GENOMIC DNA]</scope>
    <source>
        <strain evidence="6 7">IM386</strain>
    </source>
</reference>
<sequence>MNTHTASNSDSKDPIVARAVDLCKRYGKGDNSVAALDHVNVEFRRKALTAIMGPSGSGKSTLMHCMAGLDTPTSGQVFIEDLEVSSMGQRELTQLRRKEIGFIFQSFNLVPTLTAKENILLPLQIAHRPIDMDWFDKVVSVVKLQNRLDHRPSQLSGGQQQRVACARAIMERPSVIFADEPTGNLDSRSSHEVLEFLRMCVREYGQTIVMVTHDPRAASFADRVLVLSDGSIVQDLDHPSYDDILAVFAQDDDPQNGPVEVESATARSAEQ</sequence>
<dbReference type="SUPFAM" id="SSF52540">
    <property type="entry name" value="P-loop containing nucleoside triphosphate hydrolases"/>
    <property type="match status" value="1"/>
</dbReference>
<dbReference type="GO" id="GO:0005524">
    <property type="term" value="F:ATP binding"/>
    <property type="evidence" value="ECO:0007669"/>
    <property type="project" value="UniProtKB-KW"/>
</dbReference>
<evidence type="ECO:0000313" key="6">
    <source>
        <dbReference type="EMBL" id="CDI67216.1"/>
    </source>
</evidence>
<name>A0AAV2W1P9_9BIFI</name>
<dbReference type="Proteomes" id="UP000035645">
    <property type="component" value="Unassembled WGS sequence"/>
</dbReference>
<dbReference type="PANTHER" id="PTHR24220:SF685">
    <property type="entry name" value="ABC TRANSPORTER RELATED"/>
    <property type="match status" value="1"/>
</dbReference>
<evidence type="ECO:0000259" key="5">
    <source>
        <dbReference type="PROSITE" id="PS50893"/>
    </source>
</evidence>
<protein>
    <submittedName>
        <fullName evidence="6">ABC transporter ATP-binding protein</fullName>
    </submittedName>
</protein>
<organism evidence="6 7">
    <name type="scientific">Bifidobacterium animalis subsp. animalis IM386</name>
    <dbReference type="NCBI Taxonomy" id="1402194"/>
    <lineage>
        <taxon>Bacteria</taxon>
        <taxon>Bacillati</taxon>
        <taxon>Actinomycetota</taxon>
        <taxon>Actinomycetes</taxon>
        <taxon>Bifidobacteriales</taxon>
        <taxon>Bifidobacteriaceae</taxon>
        <taxon>Bifidobacterium</taxon>
    </lineage>
</organism>
<dbReference type="SMART" id="SM00382">
    <property type="entry name" value="AAA"/>
    <property type="match status" value="1"/>
</dbReference>
<gene>
    <name evidence="6" type="ORF">BANIM336_00525</name>
</gene>
<dbReference type="InterPro" id="IPR017911">
    <property type="entry name" value="MacB-like_ATP-bd"/>
</dbReference>
<dbReference type="AlphaFoldDB" id="A0AAV2W1P9"/>
<dbReference type="InterPro" id="IPR003439">
    <property type="entry name" value="ABC_transporter-like_ATP-bd"/>
</dbReference>
<dbReference type="FunFam" id="3.40.50.300:FF:000032">
    <property type="entry name" value="Export ABC transporter ATP-binding protein"/>
    <property type="match status" value="1"/>
</dbReference>
<feature type="region of interest" description="Disordered" evidence="4">
    <location>
        <begin position="251"/>
        <end position="271"/>
    </location>
</feature>
<keyword evidence="3 6" id="KW-0067">ATP-binding</keyword>
<dbReference type="PROSITE" id="PS50893">
    <property type="entry name" value="ABC_TRANSPORTER_2"/>
    <property type="match status" value="1"/>
</dbReference>
<proteinExistence type="predicted"/>
<evidence type="ECO:0000256" key="1">
    <source>
        <dbReference type="ARBA" id="ARBA00022448"/>
    </source>
</evidence>
<dbReference type="InterPro" id="IPR027417">
    <property type="entry name" value="P-loop_NTPase"/>
</dbReference>
<dbReference type="InterPro" id="IPR015854">
    <property type="entry name" value="ABC_transpr_LolD-like"/>
</dbReference>